<evidence type="ECO:0000256" key="1">
    <source>
        <dbReference type="SAM" id="MobiDB-lite"/>
    </source>
</evidence>
<comment type="caution">
    <text evidence="2">The sequence shown here is derived from an EMBL/GenBank/DDBJ whole genome shotgun (WGS) entry which is preliminary data.</text>
</comment>
<keyword evidence="3" id="KW-1185">Reference proteome</keyword>
<feature type="compositionally biased region" description="Basic residues" evidence="1">
    <location>
        <begin position="93"/>
        <end position="102"/>
    </location>
</feature>
<reference evidence="2 3" key="1">
    <citation type="submission" date="2019-06" db="EMBL/GenBank/DDBJ databases">
        <title>Sequencing the genomes of 1000 actinobacteria strains.</title>
        <authorList>
            <person name="Klenk H.-P."/>
        </authorList>
    </citation>
    <scope>NUCLEOTIDE SEQUENCE [LARGE SCALE GENOMIC DNA]</scope>
    <source>
        <strain evidence="2 3">DSM 102131</strain>
    </source>
</reference>
<feature type="compositionally biased region" description="Polar residues" evidence="1">
    <location>
        <begin position="1"/>
        <end position="17"/>
    </location>
</feature>
<dbReference type="EMBL" id="VIXA01000002">
    <property type="protein sequence ID" value="TWG22639.1"/>
    <property type="molecule type" value="Genomic_DNA"/>
</dbReference>
<evidence type="ECO:0000313" key="3">
    <source>
        <dbReference type="Proteomes" id="UP000319927"/>
    </source>
</evidence>
<accession>A0A561WFK3</accession>
<evidence type="ECO:0000313" key="2">
    <source>
        <dbReference type="EMBL" id="TWG22639.1"/>
    </source>
</evidence>
<dbReference type="Proteomes" id="UP000319927">
    <property type="component" value="Unassembled WGS sequence"/>
</dbReference>
<feature type="compositionally biased region" description="Low complexity" evidence="1">
    <location>
        <begin position="231"/>
        <end position="240"/>
    </location>
</feature>
<feature type="region of interest" description="Disordered" evidence="1">
    <location>
        <begin position="1"/>
        <end position="289"/>
    </location>
</feature>
<gene>
    <name evidence="2" type="ORF">FHX75_121172</name>
</gene>
<protein>
    <submittedName>
        <fullName evidence="2">Uncharacterized protein</fullName>
    </submittedName>
</protein>
<feature type="compositionally biased region" description="Basic and acidic residues" evidence="1">
    <location>
        <begin position="54"/>
        <end position="64"/>
    </location>
</feature>
<dbReference type="AlphaFoldDB" id="A0A561WFK3"/>
<feature type="compositionally biased region" description="Basic and acidic residues" evidence="1">
    <location>
        <begin position="253"/>
        <end position="263"/>
    </location>
</feature>
<organism evidence="2 3">
    <name type="scientific">Micromonospora palomenae</name>
    <dbReference type="NCBI Taxonomy" id="1461247"/>
    <lineage>
        <taxon>Bacteria</taxon>
        <taxon>Bacillati</taxon>
        <taxon>Actinomycetota</taxon>
        <taxon>Actinomycetes</taxon>
        <taxon>Micromonosporales</taxon>
        <taxon>Micromonosporaceae</taxon>
        <taxon>Micromonospora</taxon>
    </lineage>
</organism>
<proteinExistence type="predicted"/>
<sequence>MPNDSDSAQGDRSQCQRSAFGGCGWSAPKAIGELPGLPASPMSARGVGCPRPARRADPDRHRTSLPEVVGVGQRVAESGAADHGGGGLGGSSRCRRPSRRAGRSPTPPGGRHPTRAEPWRQSSTPAKFWWPVTQRRRSPGARWPDAPNDVGQHPARLRSDRGPRWRGGRAQGRGSWITPRVSHRRHPGRAIPVEPDGRQAARVGAPLQEVGRLSSDRLDGHGGRSVPGTPPALAAIAAPARHMGRPPPGVPRETGEVPRETSERSFGPTHGSLRSSLRRPRRRGSDPDR</sequence>
<name>A0A561WFK3_9ACTN</name>